<comment type="caution">
    <text evidence="3">The sequence shown here is derived from an EMBL/GenBank/DDBJ whole genome shotgun (WGS) entry which is preliminary data.</text>
</comment>
<dbReference type="Proteomes" id="UP000688137">
    <property type="component" value="Unassembled WGS sequence"/>
</dbReference>
<accession>A0A8S1MM57</accession>
<feature type="compositionally biased region" description="Basic and acidic residues" evidence="2">
    <location>
        <begin position="428"/>
        <end position="451"/>
    </location>
</feature>
<proteinExistence type="predicted"/>
<gene>
    <name evidence="3" type="ORF">PPRIM_AZ9-3.1.T0650151</name>
</gene>
<name>A0A8S1MM57_PARPR</name>
<feature type="compositionally biased region" description="Acidic residues" evidence="2">
    <location>
        <begin position="479"/>
        <end position="496"/>
    </location>
</feature>
<protein>
    <submittedName>
        <fullName evidence="3">Uncharacterized protein</fullName>
    </submittedName>
</protein>
<evidence type="ECO:0000256" key="2">
    <source>
        <dbReference type="SAM" id="MobiDB-lite"/>
    </source>
</evidence>
<feature type="coiled-coil region" evidence="1">
    <location>
        <begin position="91"/>
        <end position="118"/>
    </location>
</feature>
<evidence type="ECO:0000313" key="4">
    <source>
        <dbReference type="Proteomes" id="UP000688137"/>
    </source>
</evidence>
<dbReference type="AlphaFoldDB" id="A0A8S1MM57"/>
<organism evidence="3 4">
    <name type="scientific">Paramecium primaurelia</name>
    <dbReference type="NCBI Taxonomy" id="5886"/>
    <lineage>
        <taxon>Eukaryota</taxon>
        <taxon>Sar</taxon>
        <taxon>Alveolata</taxon>
        <taxon>Ciliophora</taxon>
        <taxon>Intramacronucleata</taxon>
        <taxon>Oligohymenophorea</taxon>
        <taxon>Peniculida</taxon>
        <taxon>Parameciidae</taxon>
        <taxon>Paramecium</taxon>
    </lineage>
</organism>
<evidence type="ECO:0000256" key="1">
    <source>
        <dbReference type="SAM" id="Coils"/>
    </source>
</evidence>
<reference evidence="3" key="1">
    <citation type="submission" date="2021-01" db="EMBL/GenBank/DDBJ databases">
        <authorList>
            <consortium name="Genoscope - CEA"/>
            <person name="William W."/>
        </authorList>
    </citation>
    <scope>NUCLEOTIDE SEQUENCE</scope>
</reference>
<feature type="compositionally biased region" description="Low complexity" evidence="2">
    <location>
        <begin position="529"/>
        <end position="538"/>
    </location>
</feature>
<dbReference type="EMBL" id="CAJJDM010000067">
    <property type="protein sequence ID" value="CAD8081300.1"/>
    <property type="molecule type" value="Genomic_DNA"/>
</dbReference>
<evidence type="ECO:0000313" key="3">
    <source>
        <dbReference type="EMBL" id="CAD8081300.1"/>
    </source>
</evidence>
<feature type="coiled-coil region" evidence="1">
    <location>
        <begin position="304"/>
        <end position="344"/>
    </location>
</feature>
<feature type="region of interest" description="Disordered" evidence="2">
    <location>
        <begin position="424"/>
        <end position="552"/>
    </location>
</feature>
<keyword evidence="1" id="KW-0175">Coiled coil</keyword>
<keyword evidence="4" id="KW-1185">Reference proteome</keyword>
<sequence length="552" mass="64803">MFTLQITDCQFIEDVDQILKFDDARNLCLKRRSEIDTVSTNLNTQIKNYIDGEDQYLREVQVKGESVNQSVMESLKLLEHLKVPTHIDSELNSAQKEFKNIELKLKQQEEQKKWAEQETIKQKARLVKLIEEIQLSILNKLDVPEPDNKTGIIFNWVIGCLMKKKKGPIQLAEELKLKVEKIQLQPESIINQPAPPQSSGIFACGGRKPLSNSRPIKRVALSEEESKMYENLFAWKAIKQHIFHQDFKFQEKVLQFSQDYEKLESFQIMLVDEMVSEKKEIIKGIYDIDIKDQARIIIEINEIVLFLLKESENLKEQKQKEQELEQLDQGIRQKEVEIEIMQKEKSYHTAKEKRISSLKSTMSLLFATSQKVADFCKEKMVSNDQIVAQIEVIKSQGLSKELKVFQDVEDIYRRKRQFYEEQLLSQQQKEEERKAQEESERKAKEEEDKKNQSQRINLDSKDQDKLNQQNEDENKSEIDQNEDEDFDEVDSDNSDQDGEKQDWIVLSEDPQTKHIQKTLFPDKVKTAENKNNAKQKNQGESLKTLMQKRKKN</sequence>
<dbReference type="OMA" id="MYENLFA"/>